<keyword evidence="2" id="KW-1185">Reference proteome</keyword>
<gene>
    <name evidence="1" type="ORF">CALMAC_LOCUS19411</name>
</gene>
<proteinExistence type="predicted"/>
<evidence type="ECO:0000313" key="1">
    <source>
        <dbReference type="EMBL" id="VEN62259.1"/>
    </source>
</evidence>
<reference evidence="1 2" key="1">
    <citation type="submission" date="2019-01" db="EMBL/GenBank/DDBJ databases">
        <authorList>
            <person name="Sayadi A."/>
        </authorList>
    </citation>
    <scope>NUCLEOTIDE SEQUENCE [LARGE SCALE GENOMIC DNA]</scope>
</reference>
<protein>
    <submittedName>
        <fullName evidence="1">Uncharacterized protein</fullName>
    </submittedName>
</protein>
<dbReference type="Proteomes" id="UP000410492">
    <property type="component" value="Unassembled WGS sequence"/>
</dbReference>
<evidence type="ECO:0000313" key="2">
    <source>
        <dbReference type="Proteomes" id="UP000410492"/>
    </source>
</evidence>
<name>A0A653DSD8_CALMS</name>
<sequence length="39" mass="4565">MLETFQGNKYSEVSPLKLQSFHVKEAKNNGRIFWPSSCY</sequence>
<organism evidence="1 2">
    <name type="scientific">Callosobruchus maculatus</name>
    <name type="common">Southern cowpea weevil</name>
    <name type="synonym">Pulse bruchid</name>
    <dbReference type="NCBI Taxonomy" id="64391"/>
    <lineage>
        <taxon>Eukaryota</taxon>
        <taxon>Metazoa</taxon>
        <taxon>Ecdysozoa</taxon>
        <taxon>Arthropoda</taxon>
        <taxon>Hexapoda</taxon>
        <taxon>Insecta</taxon>
        <taxon>Pterygota</taxon>
        <taxon>Neoptera</taxon>
        <taxon>Endopterygota</taxon>
        <taxon>Coleoptera</taxon>
        <taxon>Polyphaga</taxon>
        <taxon>Cucujiformia</taxon>
        <taxon>Chrysomeloidea</taxon>
        <taxon>Chrysomelidae</taxon>
        <taxon>Bruchinae</taxon>
        <taxon>Bruchini</taxon>
        <taxon>Callosobruchus</taxon>
    </lineage>
</organism>
<accession>A0A653DSD8</accession>
<dbReference type="AlphaFoldDB" id="A0A653DSD8"/>
<feature type="non-terminal residue" evidence="1">
    <location>
        <position position="39"/>
    </location>
</feature>
<dbReference type="EMBL" id="CAACVG010013700">
    <property type="protein sequence ID" value="VEN62259.1"/>
    <property type="molecule type" value="Genomic_DNA"/>
</dbReference>